<keyword evidence="6 13" id="KW-0067">ATP-binding</keyword>
<feature type="compositionally biased region" description="Basic and acidic residues" evidence="9">
    <location>
        <begin position="13"/>
        <end position="27"/>
    </location>
</feature>
<comment type="subcellular location">
    <subcellularLocation>
        <location evidence="1">Cell membrane</location>
        <topology evidence="1">Multi-pass membrane protein</topology>
    </subcellularLocation>
</comment>
<name>A0AB35U457_9FIRM</name>
<evidence type="ECO:0000256" key="5">
    <source>
        <dbReference type="ARBA" id="ARBA00022741"/>
    </source>
</evidence>
<feature type="transmembrane region" description="Helical" evidence="10">
    <location>
        <begin position="88"/>
        <end position="108"/>
    </location>
</feature>
<evidence type="ECO:0000256" key="3">
    <source>
        <dbReference type="ARBA" id="ARBA00022475"/>
    </source>
</evidence>
<evidence type="ECO:0000256" key="1">
    <source>
        <dbReference type="ARBA" id="ARBA00004651"/>
    </source>
</evidence>
<dbReference type="CDD" id="cd18547">
    <property type="entry name" value="ABC_6TM_Tm288_like"/>
    <property type="match status" value="1"/>
</dbReference>
<comment type="caution">
    <text evidence="13">The sequence shown here is derived from an EMBL/GenBank/DDBJ whole genome shotgun (WGS) entry which is preliminary data.</text>
</comment>
<dbReference type="Proteomes" id="UP001286174">
    <property type="component" value="Unassembled WGS sequence"/>
</dbReference>
<keyword evidence="4 10" id="KW-0812">Transmembrane</keyword>
<evidence type="ECO:0000256" key="8">
    <source>
        <dbReference type="ARBA" id="ARBA00023136"/>
    </source>
</evidence>
<dbReference type="SUPFAM" id="SSF90123">
    <property type="entry name" value="ABC transporter transmembrane region"/>
    <property type="match status" value="1"/>
</dbReference>
<dbReference type="GO" id="GO:0015421">
    <property type="term" value="F:ABC-type oligopeptide transporter activity"/>
    <property type="evidence" value="ECO:0007669"/>
    <property type="project" value="TreeGrafter"/>
</dbReference>
<organism evidence="13 14">
    <name type="scientific">Grylomicrobium aquisgranensis</name>
    <dbReference type="NCBI Taxonomy" id="2926318"/>
    <lineage>
        <taxon>Bacteria</taxon>
        <taxon>Bacillati</taxon>
        <taxon>Bacillota</taxon>
        <taxon>Erysipelotrichia</taxon>
        <taxon>Erysipelotrichales</taxon>
        <taxon>Erysipelotrichaceae</taxon>
        <taxon>Grylomicrobium</taxon>
    </lineage>
</organism>
<dbReference type="RefSeq" id="WP_370596735.1">
    <property type="nucleotide sequence ID" value="NZ_JALBUR010000057.1"/>
</dbReference>
<dbReference type="FunFam" id="1.20.1560.10:FF:000011">
    <property type="entry name" value="Multidrug ABC transporter ATP-binding protein"/>
    <property type="match status" value="1"/>
</dbReference>
<dbReference type="InterPro" id="IPR003439">
    <property type="entry name" value="ABC_transporter-like_ATP-bd"/>
</dbReference>
<keyword evidence="5" id="KW-0547">Nucleotide-binding</keyword>
<feature type="transmembrane region" description="Helical" evidence="10">
    <location>
        <begin position="188"/>
        <end position="210"/>
    </location>
</feature>
<feature type="domain" description="ABC transporter" evidence="11">
    <location>
        <begin position="361"/>
        <end position="595"/>
    </location>
</feature>
<dbReference type="PROSITE" id="PS50929">
    <property type="entry name" value="ABC_TM1F"/>
    <property type="match status" value="1"/>
</dbReference>
<dbReference type="GO" id="GO:0005524">
    <property type="term" value="F:ATP binding"/>
    <property type="evidence" value="ECO:0007669"/>
    <property type="project" value="UniProtKB-KW"/>
</dbReference>
<dbReference type="GO" id="GO:0016887">
    <property type="term" value="F:ATP hydrolysis activity"/>
    <property type="evidence" value="ECO:0007669"/>
    <property type="project" value="InterPro"/>
</dbReference>
<feature type="domain" description="ABC transmembrane type-1" evidence="12">
    <location>
        <begin position="49"/>
        <end position="330"/>
    </location>
</feature>
<dbReference type="InterPro" id="IPR011527">
    <property type="entry name" value="ABC1_TM_dom"/>
</dbReference>
<dbReference type="SMART" id="SM00382">
    <property type="entry name" value="AAA"/>
    <property type="match status" value="1"/>
</dbReference>
<evidence type="ECO:0000256" key="6">
    <source>
        <dbReference type="ARBA" id="ARBA00022840"/>
    </source>
</evidence>
<accession>A0AB35U457</accession>
<evidence type="ECO:0000256" key="2">
    <source>
        <dbReference type="ARBA" id="ARBA00022448"/>
    </source>
</evidence>
<dbReference type="PANTHER" id="PTHR43394">
    <property type="entry name" value="ATP-DEPENDENT PERMEASE MDL1, MITOCHONDRIAL"/>
    <property type="match status" value="1"/>
</dbReference>
<keyword evidence="14" id="KW-1185">Reference proteome</keyword>
<protein>
    <submittedName>
        <fullName evidence="13">ABC transporter ATP-binding protein/permease</fullName>
    </submittedName>
</protein>
<reference evidence="13 14" key="1">
    <citation type="submission" date="2022-03" db="EMBL/GenBank/DDBJ databases">
        <title>Novel taxa within the pig intestine.</title>
        <authorList>
            <person name="Wylensek D."/>
            <person name="Bishof K."/>
            <person name="Afrizal A."/>
            <person name="Clavel T."/>
        </authorList>
    </citation>
    <scope>NUCLEOTIDE SEQUENCE [LARGE SCALE GENOMIC DNA]</scope>
    <source>
        <strain evidence="13 14">CLA-KB-P133</strain>
    </source>
</reference>
<dbReference type="InterPro" id="IPR003593">
    <property type="entry name" value="AAA+_ATPase"/>
</dbReference>
<feature type="transmembrane region" description="Helical" evidence="10">
    <location>
        <begin position="155"/>
        <end position="182"/>
    </location>
</feature>
<dbReference type="InterPro" id="IPR027417">
    <property type="entry name" value="P-loop_NTPase"/>
</dbReference>
<feature type="region of interest" description="Disordered" evidence="9">
    <location>
        <begin position="1"/>
        <end position="27"/>
    </location>
</feature>
<dbReference type="PROSITE" id="PS50893">
    <property type="entry name" value="ABC_TRANSPORTER_2"/>
    <property type="match status" value="1"/>
</dbReference>
<dbReference type="Pfam" id="PF00664">
    <property type="entry name" value="ABC_membrane"/>
    <property type="match status" value="1"/>
</dbReference>
<dbReference type="PANTHER" id="PTHR43394:SF1">
    <property type="entry name" value="ATP-BINDING CASSETTE SUB-FAMILY B MEMBER 10, MITOCHONDRIAL"/>
    <property type="match status" value="1"/>
</dbReference>
<dbReference type="Pfam" id="PF00005">
    <property type="entry name" value="ABC_tran"/>
    <property type="match status" value="1"/>
</dbReference>
<evidence type="ECO:0000256" key="9">
    <source>
        <dbReference type="SAM" id="MobiDB-lite"/>
    </source>
</evidence>
<evidence type="ECO:0000313" key="14">
    <source>
        <dbReference type="Proteomes" id="UP001286174"/>
    </source>
</evidence>
<evidence type="ECO:0000256" key="10">
    <source>
        <dbReference type="SAM" id="Phobius"/>
    </source>
</evidence>
<dbReference type="InterPro" id="IPR036640">
    <property type="entry name" value="ABC1_TM_sf"/>
</dbReference>
<sequence length="602" mass="65888">MAESYRSQVAEKGFSRRPERGAPVEKAKDARGTLHRLLHYFKAEMPSVLLMTIVSGIGVVAAVLAPSYQSKAIDQIVAGSFGSVNPYLVIMAVLYVIYGFSLLLQGYLSTRLSQKVAQRIRADLFAHMIHLPVPYFDRTSHGDLMSRMTNDADQISTVISTSTSSIFSGVLMLAGTLVMMFICSVPLALLSSCTVIGTILLTAFLSHYMAKYYLLRQNLLGELSGKTEEYISNSQTIAAFQLEDDLDAQFIKTADDLTAACITADNISGSMGPCMNVLNNIGFLIVAVAGAWLAIKGQITVGIISAFIVYSKQFSRPITELSELIGQVQTAIAGAERIFAVLDQQVENTEGEAVTDIQGHVEFRHVNFSYLPGKQVISDFSLDVPAGSKIALVGATGSGKTTIINLLLRFYPIDSGEILLDGRDIRKLNLYDLRRTIGIVLQDTSLFTDTIRNNLTYADSSADDARIKQAAAFANADTMITALKDGYDTVIDASGGSLSQGQRQLLAIARTRLSDPEILILDEATSSVDTRTEMRIQNAMISLMENRTSFVIAHRLSTIRNVDQIVVMRDGRIVEKGSHEQLLAAKKEYWKLYETQFSGMNT</sequence>
<dbReference type="EMBL" id="JALBUR010000057">
    <property type="protein sequence ID" value="MDX8420638.1"/>
    <property type="molecule type" value="Genomic_DNA"/>
</dbReference>
<dbReference type="Gene3D" id="1.20.1560.10">
    <property type="entry name" value="ABC transporter type 1, transmembrane domain"/>
    <property type="match status" value="1"/>
</dbReference>
<dbReference type="FunFam" id="3.40.50.300:FF:000287">
    <property type="entry name" value="Multidrug ABC transporter ATP-binding protein"/>
    <property type="match status" value="1"/>
</dbReference>
<evidence type="ECO:0000256" key="4">
    <source>
        <dbReference type="ARBA" id="ARBA00022692"/>
    </source>
</evidence>
<dbReference type="AlphaFoldDB" id="A0AB35U457"/>
<evidence type="ECO:0000313" key="13">
    <source>
        <dbReference type="EMBL" id="MDX8420638.1"/>
    </source>
</evidence>
<dbReference type="CDD" id="cd03254">
    <property type="entry name" value="ABCC_Glucan_exporter_like"/>
    <property type="match status" value="1"/>
</dbReference>
<evidence type="ECO:0000259" key="12">
    <source>
        <dbReference type="PROSITE" id="PS50929"/>
    </source>
</evidence>
<keyword evidence="7 10" id="KW-1133">Transmembrane helix</keyword>
<evidence type="ECO:0000259" key="11">
    <source>
        <dbReference type="PROSITE" id="PS50893"/>
    </source>
</evidence>
<gene>
    <name evidence="13" type="ORF">MOZ60_11165</name>
</gene>
<keyword evidence="2" id="KW-0813">Transport</keyword>
<dbReference type="InterPro" id="IPR039421">
    <property type="entry name" value="Type_1_exporter"/>
</dbReference>
<keyword evidence="8 10" id="KW-0472">Membrane</keyword>
<dbReference type="GO" id="GO:0005886">
    <property type="term" value="C:plasma membrane"/>
    <property type="evidence" value="ECO:0007669"/>
    <property type="project" value="UniProtKB-SubCell"/>
</dbReference>
<proteinExistence type="predicted"/>
<keyword evidence="3" id="KW-1003">Cell membrane</keyword>
<dbReference type="SUPFAM" id="SSF52540">
    <property type="entry name" value="P-loop containing nucleoside triphosphate hydrolases"/>
    <property type="match status" value="1"/>
</dbReference>
<evidence type="ECO:0000256" key="7">
    <source>
        <dbReference type="ARBA" id="ARBA00022989"/>
    </source>
</evidence>
<feature type="transmembrane region" description="Helical" evidence="10">
    <location>
        <begin position="48"/>
        <end position="68"/>
    </location>
</feature>
<dbReference type="Gene3D" id="3.40.50.300">
    <property type="entry name" value="P-loop containing nucleotide triphosphate hydrolases"/>
    <property type="match status" value="1"/>
</dbReference>
<feature type="transmembrane region" description="Helical" evidence="10">
    <location>
        <begin position="277"/>
        <end position="295"/>
    </location>
</feature>